<name>A0A831T913_9BACT</name>
<reference evidence="2" key="1">
    <citation type="journal article" date="2020" name="mSystems">
        <title>Genome- and Community-Level Interaction Insights into Carbon Utilization and Element Cycling Functions of Hydrothermarchaeota in Hydrothermal Sediment.</title>
        <authorList>
            <person name="Zhou Z."/>
            <person name="Liu Y."/>
            <person name="Xu W."/>
            <person name="Pan J."/>
            <person name="Luo Z.H."/>
            <person name="Li M."/>
        </authorList>
    </citation>
    <scope>NUCLEOTIDE SEQUENCE [LARGE SCALE GENOMIC DNA]</scope>
    <source>
        <strain evidence="2">SpSt-210</strain>
    </source>
</reference>
<dbReference type="Pfam" id="PF02627">
    <property type="entry name" value="CMD"/>
    <property type="match status" value="1"/>
</dbReference>
<dbReference type="EMBL" id="DSIY01000210">
    <property type="protein sequence ID" value="HEG91567.1"/>
    <property type="molecule type" value="Genomic_DNA"/>
</dbReference>
<dbReference type="AlphaFoldDB" id="A0A831T913"/>
<comment type="caution">
    <text evidence="2">The sequence shown here is derived from an EMBL/GenBank/DDBJ whole genome shotgun (WGS) entry which is preliminary data.</text>
</comment>
<dbReference type="SUPFAM" id="SSF69118">
    <property type="entry name" value="AhpD-like"/>
    <property type="match status" value="1"/>
</dbReference>
<protein>
    <submittedName>
        <fullName evidence="2">Carboxymuconolactone decarboxylase family protein</fullName>
    </submittedName>
</protein>
<gene>
    <name evidence="2" type="ORF">ENP34_09015</name>
</gene>
<sequence length="139" mass="15196">MATVRLIDEQDAPEPVRRAYDRIKASFGAGQVPNAYKAFAHNPVVLEALVEQRARIMDEGELSPDLKEWLAWAAVTLANNQFGIKVHTARLKGLGITSAQLIEALAVLHYFTGISVMINGLALGEDVDARVLSALRDED</sequence>
<dbReference type="Gene3D" id="1.20.1290.10">
    <property type="entry name" value="AhpD-like"/>
    <property type="match status" value="1"/>
</dbReference>
<evidence type="ECO:0000259" key="1">
    <source>
        <dbReference type="Pfam" id="PF02627"/>
    </source>
</evidence>
<organism evidence="2">
    <name type="scientific">Thermorudis peleae</name>
    <dbReference type="NCBI Taxonomy" id="1382356"/>
    <lineage>
        <taxon>Bacteria</taxon>
        <taxon>Pseudomonadati</taxon>
        <taxon>Thermomicrobiota</taxon>
        <taxon>Thermomicrobia</taxon>
        <taxon>Thermomicrobia incertae sedis</taxon>
        <taxon>Thermorudis</taxon>
    </lineage>
</organism>
<feature type="domain" description="Carboxymuconolactone decarboxylase-like" evidence="1">
    <location>
        <begin position="44"/>
        <end position="124"/>
    </location>
</feature>
<dbReference type="InterPro" id="IPR003779">
    <property type="entry name" value="CMD-like"/>
</dbReference>
<evidence type="ECO:0000313" key="2">
    <source>
        <dbReference type="EMBL" id="HEG91567.1"/>
    </source>
</evidence>
<accession>A0A831T913</accession>
<dbReference type="GO" id="GO:0051920">
    <property type="term" value="F:peroxiredoxin activity"/>
    <property type="evidence" value="ECO:0007669"/>
    <property type="project" value="InterPro"/>
</dbReference>
<proteinExistence type="predicted"/>
<dbReference type="InterPro" id="IPR029032">
    <property type="entry name" value="AhpD-like"/>
</dbReference>